<name>A0A1I7SW35_BURXY</name>
<sequence>MFIEWKSLVRSLRKRRQVLLELNTTETAKELRKKSTMRRRPASFRKFFDSQPNELSFHQSVTKTKKPIDQTVYVNVPQRCDSENSCSTSMACSQFSESNGNTLFDDDLKPAIYNKKRDLSLSDGSEIDAGTCVDVGHTTFKSFAIDPSEIFEDEPSLIPLESEKMVSQFFGSTLESIETSVQSSLEAYNEYIRLKHTIRILQKIVAQKDAFFIEGPTGMLRSYMNGLINSLENTMDKLEEQYPRLHEYAHKKGAKKMTLRRIDENDEGEDLVEFQVL</sequence>
<feature type="coiled-coil region" evidence="1">
    <location>
        <begin position="221"/>
        <end position="248"/>
    </location>
</feature>
<proteinExistence type="predicted"/>
<reference evidence="3" key="1">
    <citation type="submission" date="2016-11" db="UniProtKB">
        <authorList>
            <consortium name="WormBaseParasite"/>
        </authorList>
    </citation>
    <scope>IDENTIFICATION</scope>
</reference>
<organism evidence="2 3">
    <name type="scientific">Bursaphelenchus xylophilus</name>
    <name type="common">Pinewood nematode worm</name>
    <name type="synonym">Aphelenchoides xylophilus</name>
    <dbReference type="NCBI Taxonomy" id="6326"/>
    <lineage>
        <taxon>Eukaryota</taxon>
        <taxon>Metazoa</taxon>
        <taxon>Ecdysozoa</taxon>
        <taxon>Nematoda</taxon>
        <taxon>Chromadorea</taxon>
        <taxon>Rhabditida</taxon>
        <taxon>Tylenchina</taxon>
        <taxon>Tylenchomorpha</taxon>
        <taxon>Aphelenchoidea</taxon>
        <taxon>Aphelenchoididae</taxon>
        <taxon>Bursaphelenchus</taxon>
    </lineage>
</organism>
<evidence type="ECO:0000256" key="1">
    <source>
        <dbReference type="SAM" id="Coils"/>
    </source>
</evidence>
<protein>
    <submittedName>
        <fullName evidence="3">KxDL domain-containing protein</fullName>
    </submittedName>
</protein>
<dbReference type="Proteomes" id="UP000095284">
    <property type="component" value="Unplaced"/>
</dbReference>
<accession>A0A1I7SW35</accession>
<dbReference type="AlphaFoldDB" id="A0A1I7SW35"/>
<dbReference type="WBParaSite" id="BXY_1726500.1">
    <property type="protein sequence ID" value="BXY_1726500.1"/>
    <property type="gene ID" value="BXY_1726500"/>
</dbReference>
<evidence type="ECO:0000313" key="2">
    <source>
        <dbReference type="Proteomes" id="UP000095284"/>
    </source>
</evidence>
<evidence type="ECO:0000313" key="3">
    <source>
        <dbReference type="WBParaSite" id="BXY_1726500.1"/>
    </source>
</evidence>
<keyword evidence="1" id="KW-0175">Coiled coil</keyword>